<name>F8LEW8_9BACT</name>
<sequence>MCTCDLERTLYLNKSYDFLGEYMARYTGNRNRIARRFGVNILAE</sequence>
<accession>F8LEW8</accession>
<dbReference type="AlphaFoldDB" id="F8LEW8"/>
<evidence type="ECO:0000313" key="1">
    <source>
        <dbReference type="EMBL" id="CCB92036.1"/>
    </source>
</evidence>
<gene>
    <name evidence="1" type="ORF">WCH_AW05670</name>
</gene>
<feature type="non-terminal residue" evidence="1">
    <location>
        <position position="44"/>
    </location>
</feature>
<proteinExistence type="predicted"/>
<protein>
    <submittedName>
        <fullName evidence="1">Uncharacterized protein</fullName>
    </submittedName>
</protein>
<organism evidence="1">
    <name type="scientific">Waddlia chondrophila 2032/99</name>
    <dbReference type="NCBI Taxonomy" id="765953"/>
    <lineage>
        <taxon>Bacteria</taxon>
        <taxon>Pseudomonadati</taxon>
        <taxon>Chlamydiota</taxon>
        <taxon>Chlamydiia</taxon>
        <taxon>Parachlamydiales</taxon>
        <taxon>Waddliaceae</taxon>
        <taxon>Waddlia</taxon>
    </lineage>
</organism>
<reference evidence="1" key="1">
    <citation type="submission" date="2011-05" db="EMBL/GenBank/DDBJ databases">
        <title>Unity in variety -- the pan-genome of the Chlamydiae.</title>
        <authorList>
            <person name="Collingro A."/>
            <person name="Tischler P."/>
            <person name="Weinmaier T."/>
            <person name="Penz T."/>
            <person name="Heinz E."/>
            <person name="Brunham R.C."/>
            <person name="Read T.D."/>
            <person name="Bavoil P.M."/>
            <person name="Sachse K."/>
            <person name="Kahane S."/>
            <person name="Friedman M.G."/>
            <person name="Rattei T."/>
            <person name="Myers G.S.A."/>
            <person name="Horn M."/>
        </authorList>
    </citation>
    <scope>NUCLEOTIDE SEQUENCE</scope>
    <source>
        <strain evidence="1">2032/99</strain>
    </source>
</reference>
<dbReference type="EMBL" id="FR872661">
    <property type="protein sequence ID" value="CCB92036.1"/>
    <property type="molecule type" value="Genomic_DNA"/>
</dbReference>